<sequence length="166" mass="18596">MSFIVRFLVLALALACWVSAEPGVSTTTLCLFKGHPHKSPEEVVFWVEEEYNQYDMQFYKMSDLGFSDFNEIELTLNDGTQAPALIYLYHNIEAATENVAFVNYDKTAYHFSGSEQLAKEKFKVVGGKKMVVDFGSCATPEESWVWPVKSSTATAAGWVARPTMTP</sequence>
<dbReference type="EMBL" id="MU971406">
    <property type="protein sequence ID" value="KAK9235724.1"/>
    <property type="molecule type" value="Genomic_DNA"/>
</dbReference>
<keyword evidence="2" id="KW-1185">Reference proteome</keyword>
<name>A0ACC3SX50_LIPKO</name>
<evidence type="ECO:0000313" key="1">
    <source>
        <dbReference type="EMBL" id="KAK9235724.1"/>
    </source>
</evidence>
<protein>
    <submittedName>
        <fullName evidence="1">Uncharacterized protein</fullName>
    </submittedName>
</protein>
<evidence type="ECO:0000313" key="2">
    <source>
        <dbReference type="Proteomes" id="UP001433508"/>
    </source>
</evidence>
<accession>A0ACC3SX50</accession>
<comment type="caution">
    <text evidence="1">The sequence shown here is derived from an EMBL/GenBank/DDBJ whole genome shotgun (WGS) entry which is preliminary data.</text>
</comment>
<reference evidence="2" key="1">
    <citation type="journal article" date="2024" name="Front. Bioeng. Biotechnol.">
        <title>Genome-scale model development and genomic sequencing of the oleaginous clade Lipomyces.</title>
        <authorList>
            <person name="Czajka J.J."/>
            <person name="Han Y."/>
            <person name="Kim J."/>
            <person name="Mondo S.J."/>
            <person name="Hofstad B.A."/>
            <person name="Robles A."/>
            <person name="Haridas S."/>
            <person name="Riley R."/>
            <person name="LaButti K."/>
            <person name="Pangilinan J."/>
            <person name="Andreopoulos W."/>
            <person name="Lipzen A."/>
            <person name="Yan J."/>
            <person name="Wang M."/>
            <person name="Ng V."/>
            <person name="Grigoriev I.V."/>
            <person name="Spatafora J.W."/>
            <person name="Magnuson J.K."/>
            <person name="Baker S.E."/>
            <person name="Pomraning K.R."/>
        </authorList>
    </citation>
    <scope>NUCLEOTIDE SEQUENCE [LARGE SCALE GENOMIC DNA]</scope>
    <source>
        <strain evidence="2">CBS 7786</strain>
    </source>
</reference>
<dbReference type="Proteomes" id="UP001433508">
    <property type="component" value="Unassembled WGS sequence"/>
</dbReference>
<gene>
    <name evidence="1" type="ORF">V1525DRAFT_421087</name>
</gene>
<proteinExistence type="predicted"/>
<organism evidence="1 2">
    <name type="scientific">Lipomyces kononenkoae</name>
    <name type="common">Yeast</name>
    <dbReference type="NCBI Taxonomy" id="34357"/>
    <lineage>
        <taxon>Eukaryota</taxon>
        <taxon>Fungi</taxon>
        <taxon>Dikarya</taxon>
        <taxon>Ascomycota</taxon>
        <taxon>Saccharomycotina</taxon>
        <taxon>Lipomycetes</taxon>
        <taxon>Lipomycetales</taxon>
        <taxon>Lipomycetaceae</taxon>
        <taxon>Lipomyces</taxon>
    </lineage>
</organism>